<dbReference type="Pfam" id="PF17766">
    <property type="entry name" value="fn3_6"/>
    <property type="match status" value="1"/>
</dbReference>
<feature type="active site" description="Charge relay system" evidence="8 9">
    <location>
        <position position="256"/>
    </location>
</feature>
<dbReference type="InterPro" id="IPR000209">
    <property type="entry name" value="Peptidase_S8/S53_dom"/>
</dbReference>
<dbReference type="Pfam" id="PF00082">
    <property type="entry name" value="Peptidase_S8"/>
    <property type="match status" value="1"/>
</dbReference>
<evidence type="ECO:0000256" key="3">
    <source>
        <dbReference type="ARBA" id="ARBA00022525"/>
    </source>
</evidence>
<dbReference type="InterPro" id="IPR034197">
    <property type="entry name" value="Peptidases_S8_3"/>
</dbReference>
<dbReference type="InterPro" id="IPR015500">
    <property type="entry name" value="Peptidase_S8_subtilisin-rel"/>
</dbReference>
<dbReference type="PANTHER" id="PTHR10795">
    <property type="entry name" value="PROPROTEIN CONVERTASE SUBTILISIN/KEXIN"/>
    <property type="match status" value="1"/>
</dbReference>
<feature type="active site" description="Charge relay system" evidence="8 9">
    <location>
        <position position="191"/>
    </location>
</feature>
<evidence type="ECO:0000256" key="2">
    <source>
        <dbReference type="ARBA" id="ARBA00011073"/>
    </source>
</evidence>
<dbReference type="InterPro" id="IPR022398">
    <property type="entry name" value="Peptidase_S8_His-AS"/>
</dbReference>
<evidence type="ECO:0000256" key="4">
    <source>
        <dbReference type="ARBA" id="ARBA00022670"/>
    </source>
</evidence>
<gene>
    <name evidence="13" type="ORF">RJT34_11622</name>
</gene>
<dbReference type="CDD" id="cd04852">
    <property type="entry name" value="Peptidases_S8_3"/>
    <property type="match status" value="1"/>
</dbReference>
<dbReference type="Gene3D" id="3.40.50.200">
    <property type="entry name" value="Peptidase S8/S53 domain"/>
    <property type="match status" value="1"/>
</dbReference>
<evidence type="ECO:0000256" key="9">
    <source>
        <dbReference type="PROSITE-ProRule" id="PRU01240"/>
    </source>
</evidence>
<accession>A0AAN9JMV3</accession>
<feature type="active site" description="Charge relay system" evidence="8 9">
    <location>
        <position position="586"/>
    </location>
</feature>
<dbReference type="GO" id="GO:0004252">
    <property type="term" value="F:serine-type endopeptidase activity"/>
    <property type="evidence" value="ECO:0007669"/>
    <property type="project" value="UniProtKB-UniRule"/>
</dbReference>
<comment type="caution">
    <text evidence="13">The sequence shown here is derived from an EMBL/GenBank/DDBJ whole genome shotgun (WGS) entry which is preliminary data.</text>
</comment>
<keyword evidence="4 9" id="KW-0645">Protease</keyword>
<evidence type="ECO:0000256" key="7">
    <source>
        <dbReference type="ARBA" id="ARBA00022825"/>
    </source>
</evidence>
<evidence type="ECO:0000259" key="11">
    <source>
        <dbReference type="Pfam" id="PF05922"/>
    </source>
</evidence>
<keyword evidence="7 9" id="KW-0720">Serine protease</keyword>
<dbReference type="Pfam" id="PF05922">
    <property type="entry name" value="Inhibitor_I9"/>
    <property type="match status" value="1"/>
</dbReference>
<keyword evidence="6 9" id="KW-0378">Hydrolase</keyword>
<dbReference type="PROSITE" id="PS51892">
    <property type="entry name" value="SUBTILASE"/>
    <property type="match status" value="1"/>
</dbReference>
<evidence type="ECO:0000256" key="6">
    <source>
        <dbReference type="ARBA" id="ARBA00022801"/>
    </source>
</evidence>
<comment type="subcellular location">
    <subcellularLocation>
        <location evidence="1">Secreted</location>
    </subcellularLocation>
</comment>
<keyword evidence="14" id="KW-1185">Reference proteome</keyword>
<dbReference type="InterPro" id="IPR010259">
    <property type="entry name" value="S8pro/Inhibitor_I9"/>
</dbReference>
<feature type="domain" description="Peptidase S8/S53" evidence="10">
    <location>
        <begin position="183"/>
        <end position="637"/>
    </location>
</feature>
<dbReference type="InterPro" id="IPR023828">
    <property type="entry name" value="Peptidase_S8_Ser-AS"/>
</dbReference>
<dbReference type="Gene3D" id="2.60.40.2310">
    <property type="match status" value="1"/>
</dbReference>
<reference evidence="13 14" key="1">
    <citation type="submission" date="2024-01" db="EMBL/GenBank/DDBJ databases">
        <title>The genomes of 5 underutilized Papilionoideae crops provide insights into root nodulation and disease resistance.</title>
        <authorList>
            <person name="Yuan L."/>
        </authorList>
    </citation>
    <scope>NUCLEOTIDE SEQUENCE [LARGE SCALE GENOMIC DNA]</scope>
    <source>
        <strain evidence="13">LY-2023</strain>
        <tissue evidence="13">Leaf</tissue>
    </source>
</reference>
<dbReference type="GO" id="GO:0006508">
    <property type="term" value="P:proteolysis"/>
    <property type="evidence" value="ECO:0007669"/>
    <property type="project" value="UniProtKB-KW"/>
</dbReference>
<comment type="similarity">
    <text evidence="2 9">Belongs to the peptidase S8 family.</text>
</comment>
<keyword evidence="5" id="KW-0732">Signal</keyword>
<evidence type="ECO:0000313" key="14">
    <source>
        <dbReference type="Proteomes" id="UP001359559"/>
    </source>
</evidence>
<feature type="domain" description="Subtilisin-like protease fibronectin type-III" evidence="12">
    <location>
        <begin position="692"/>
        <end position="789"/>
    </location>
</feature>
<dbReference type="PROSITE" id="PS00138">
    <property type="entry name" value="SUBTILASE_SER"/>
    <property type="match status" value="1"/>
</dbReference>
<dbReference type="Gene3D" id="3.50.30.30">
    <property type="match status" value="1"/>
</dbReference>
<sequence length="793" mass="85613">MKGKGKGPCPLRWLLSEDKIILCKEIADVARENKVNIIFILYFVVLPTGKVSCHRNMMPIGLSHLLQILTCILLLTQSFCQDDPKTYIVYMGVYPEGLQSTKLLHTTMVQDVLGSKFATDALLHSYKSFNGFVAKLTDEEAIKMRGLEGVVSVIENRVNKPQTSRSWDFIGFPENVQRSNLESDIIVGVLDSGIWPESYSFDGSNFGPTPKPPKWNGGCFGSNFTCNNKLIGAKYTRISGVVTSDDIISARDTSGHGTHCASTAAGNVVSSASLFDLGYGTVRGGVPSARIAVYKVCWSKGCDDADILAGFDEAIADGVHVLSVSLGPTQVFHTDYFNDVFAVGSFHAMKNGILTSKSADNLGPKAYTISNTAPWILSVAASTIDRKFFTNLQLGNGRIYQGVSLNTFDLKNTMYRLTFAGDIPNINGGYNSSVSRYCYKHSLNEALARGRIVLCDGYIGSGKVGFVSGAVGAIFSSTGSLSGADVFALPAIHVNAETGNLIYSYLKSVSNPTATIFKSYEGKDSNAPYVASFSSRGPNAITPDILKPDITAPGVDILAAWSPISPISGVKGDNRIAYFNIISGTSMACPHVTGAAAYIKSFYPYWSPAAIKSALMTTATPMSAALNKDAEFAYGAGQLNPIRALNPGLVYDANEVDYVQFLCGQGYDTRSLRAISGDSSTCTQANRGYVWDLNLPSFTISTRYSTYTSVVFHRTVTNVGFATSKYVATIATYPSTLKIQVVPNVLTFSSLGQKLSFRVQIEGYITRDIVSSSLVWSDGTHQVRSPVVVYVRQ</sequence>
<feature type="domain" description="Inhibitor I9" evidence="11">
    <location>
        <begin position="86"/>
        <end position="158"/>
    </location>
</feature>
<evidence type="ECO:0000256" key="8">
    <source>
        <dbReference type="PIRSR" id="PIRSR615500-1"/>
    </source>
</evidence>
<dbReference type="Proteomes" id="UP001359559">
    <property type="component" value="Unassembled WGS sequence"/>
</dbReference>
<dbReference type="PRINTS" id="PR00723">
    <property type="entry name" value="SUBTILISIN"/>
</dbReference>
<keyword evidence="3" id="KW-0964">Secreted</keyword>
<protein>
    <recommendedName>
        <fullName evidence="15">Cucumisin</fullName>
    </recommendedName>
</protein>
<dbReference type="InterPro" id="IPR045051">
    <property type="entry name" value="SBT"/>
</dbReference>
<dbReference type="EMBL" id="JAYKXN010000003">
    <property type="protein sequence ID" value="KAK7300772.1"/>
    <property type="molecule type" value="Genomic_DNA"/>
</dbReference>
<proteinExistence type="inferred from homology"/>
<dbReference type="InterPro" id="IPR037045">
    <property type="entry name" value="S8pro/Inhibitor_I9_sf"/>
</dbReference>
<name>A0AAN9JMV3_CLITE</name>
<dbReference type="InterPro" id="IPR036852">
    <property type="entry name" value="Peptidase_S8/S53_dom_sf"/>
</dbReference>
<dbReference type="PROSITE" id="PS00137">
    <property type="entry name" value="SUBTILASE_HIS"/>
    <property type="match status" value="1"/>
</dbReference>
<evidence type="ECO:0000259" key="10">
    <source>
        <dbReference type="Pfam" id="PF00082"/>
    </source>
</evidence>
<dbReference type="GO" id="GO:0005576">
    <property type="term" value="C:extracellular region"/>
    <property type="evidence" value="ECO:0007669"/>
    <property type="project" value="UniProtKB-SubCell"/>
</dbReference>
<evidence type="ECO:0000256" key="1">
    <source>
        <dbReference type="ARBA" id="ARBA00004613"/>
    </source>
</evidence>
<dbReference type="AlphaFoldDB" id="A0AAN9JMV3"/>
<dbReference type="CDD" id="cd02120">
    <property type="entry name" value="PA_subtilisin_like"/>
    <property type="match status" value="1"/>
</dbReference>
<evidence type="ECO:0000313" key="13">
    <source>
        <dbReference type="EMBL" id="KAK7300772.1"/>
    </source>
</evidence>
<evidence type="ECO:0008006" key="15">
    <source>
        <dbReference type="Google" id="ProtNLM"/>
    </source>
</evidence>
<dbReference type="SUPFAM" id="SSF52743">
    <property type="entry name" value="Subtilisin-like"/>
    <property type="match status" value="1"/>
</dbReference>
<organism evidence="13 14">
    <name type="scientific">Clitoria ternatea</name>
    <name type="common">Butterfly pea</name>
    <dbReference type="NCBI Taxonomy" id="43366"/>
    <lineage>
        <taxon>Eukaryota</taxon>
        <taxon>Viridiplantae</taxon>
        <taxon>Streptophyta</taxon>
        <taxon>Embryophyta</taxon>
        <taxon>Tracheophyta</taxon>
        <taxon>Spermatophyta</taxon>
        <taxon>Magnoliopsida</taxon>
        <taxon>eudicotyledons</taxon>
        <taxon>Gunneridae</taxon>
        <taxon>Pentapetalae</taxon>
        <taxon>rosids</taxon>
        <taxon>fabids</taxon>
        <taxon>Fabales</taxon>
        <taxon>Fabaceae</taxon>
        <taxon>Papilionoideae</taxon>
        <taxon>50 kb inversion clade</taxon>
        <taxon>NPAAA clade</taxon>
        <taxon>indigoferoid/millettioid clade</taxon>
        <taxon>Phaseoleae</taxon>
        <taxon>Clitoria</taxon>
    </lineage>
</organism>
<evidence type="ECO:0000259" key="12">
    <source>
        <dbReference type="Pfam" id="PF17766"/>
    </source>
</evidence>
<evidence type="ECO:0000256" key="5">
    <source>
        <dbReference type="ARBA" id="ARBA00022729"/>
    </source>
</evidence>
<dbReference type="InterPro" id="IPR041469">
    <property type="entry name" value="Subtilisin-like_FN3"/>
</dbReference>
<dbReference type="Gene3D" id="3.30.70.80">
    <property type="entry name" value="Peptidase S8 propeptide/proteinase inhibitor I9"/>
    <property type="match status" value="1"/>
</dbReference>